<reference evidence="2" key="1">
    <citation type="submission" date="2022-08" db="EMBL/GenBank/DDBJ databases">
        <authorList>
            <person name="Kallberg Y."/>
            <person name="Tangrot J."/>
            <person name="Rosling A."/>
        </authorList>
    </citation>
    <scope>NUCLEOTIDE SEQUENCE</scope>
    <source>
        <strain evidence="2">Wild A</strain>
    </source>
</reference>
<gene>
    <name evidence="2" type="ORF">FWILDA_LOCUS9546</name>
</gene>
<dbReference type="Proteomes" id="UP001153678">
    <property type="component" value="Unassembled WGS sequence"/>
</dbReference>
<feature type="chain" id="PRO_5040726207" evidence="1">
    <location>
        <begin position="21"/>
        <end position="113"/>
    </location>
</feature>
<proteinExistence type="predicted"/>
<evidence type="ECO:0000256" key="1">
    <source>
        <dbReference type="SAM" id="SignalP"/>
    </source>
</evidence>
<accession>A0A9W4WXV5</accession>
<dbReference type="AlphaFoldDB" id="A0A9W4WXV5"/>
<evidence type="ECO:0000313" key="3">
    <source>
        <dbReference type="Proteomes" id="UP001153678"/>
    </source>
</evidence>
<dbReference type="EMBL" id="CAMKVN010002274">
    <property type="protein sequence ID" value="CAI2180366.1"/>
    <property type="molecule type" value="Genomic_DNA"/>
</dbReference>
<organism evidence="2 3">
    <name type="scientific">Funneliformis geosporum</name>
    <dbReference type="NCBI Taxonomy" id="1117311"/>
    <lineage>
        <taxon>Eukaryota</taxon>
        <taxon>Fungi</taxon>
        <taxon>Fungi incertae sedis</taxon>
        <taxon>Mucoromycota</taxon>
        <taxon>Glomeromycotina</taxon>
        <taxon>Glomeromycetes</taxon>
        <taxon>Glomerales</taxon>
        <taxon>Glomeraceae</taxon>
        <taxon>Funneliformis</taxon>
    </lineage>
</organism>
<evidence type="ECO:0000313" key="2">
    <source>
        <dbReference type="EMBL" id="CAI2180366.1"/>
    </source>
</evidence>
<sequence length="113" mass="12629">MKSFISFAIIFCLLVSLTQGYIVSIINNKIDDIVTTVTAFKPVQEGIIRIIDKKSATSPKNYSLNITESIDSYLLEFEAGALGGINIQGPISNDKDECWEFYGTAYDWFVNEC</sequence>
<name>A0A9W4WXV5_9GLOM</name>
<feature type="signal peptide" evidence="1">
    <location>
        <begin position="1"/>
        <end position="20"/>
    </location>
</feature>
<protein>
    <submittedName>
        <fullName evidence="2">204_t:CDS:1</fullName>
    </submittedName>
</protein>
<keyword evidence="1" id="KW-0732">Signal</keyword>
<keyword evidence="3" id="KW-1185">Reference proteome</keyword>
<comment type="caution">
    <text evidence="2">The sequence shown here is derived from an EMBL/GenBank/DDBJ whole genome shotgun (WGS) entry which is preliminary data.</text>
</comment>